<dbReference type="Proteomes" id="UP000447873">
    <property type="component" value="Unassembled WGS sequence"/>
</dbReference>
<dbReference type="PANTHER" id="PTHR34826:SF2">
    <property type="entry name" value="UPF0590 PROTEIN C409.17C"/>
    <property type="match status" value="1"/>
</dbReference>
<feature type="compositionally biased region" description="Low complexity" evidence="1">
    <location>
        <begin position="378"/>
        <end position="389"/>
    </location>
</feature>
<feature type="compositionally biased region" description="Polar residues" evidence="1">
    <location>
        <begin position="431"/>
        <end position="449"/>
    </location>
</feature>
<reference evidence="3 5" key="1">
    <citation type="submission" date="2018-12" db="EMBL/GenBank/DDBJ databases">
        <title>Venturia inaequalis Genome Resource.</title>
        <authorList>
            <person name="Lichtner F.J."/>
        </authorList>
    </citation>
    <scope>NUCLEOTIDE SEQUENCE [LARGE SCALE GENOMIC DNA]</scope>
    <source>
        <strain evidence="3 5">120213</strain>
        <strain evidence="4 6">DMI_063113</strain>
    </source>
</reference>
<comment type="caution">
    <text evidence="3">The sequence shown here is derived from an EMBL/GenBank/DDBJ whole genome shotgun (WGS) entry which is preliminary data.</text>
</comment>
<evidence type="ECO:0000256" key="1">
    <source>
        <dbReference type="SAM" id="MobiDB-lite"/>
    </source>
</evidence>
<accession>A0A8H3UUR2</accession>
<dbReference type="EMBL" id="WNWR01000207">
    <property type="protein sequence ID" value="KAE9988744.1"/>
    <property type="molecule type" value="Genomic_DNA"/>
</dbReference>
<proteinExistence type="predicted"/>
<dbReference type="AlphaFoldDB" id="A0A8H3UUR2"/>
<feature type="region of interest" description="Disordered" evidence="1">
    <location>
        <begin position="311"/>
        <end position="461"/>
    </location>
</feature>
<feature type="region of interest" description="Disordered" evidence="1">
    <location>
        <begin position="183"/>
        <end position="223"/>
    </location>
</feature>
<organism evidence="3 5">
    <name type="scientific">Venturia inaequalis</name>
    <name type="common">Apple scab fungus</name>
    <dbReference type="NCBI Taxonomy" id="5025"/>
    <lineage>
        <taxon>Eukaryota</taxon>
        <taxon>Fungi</taxon>
        <taxon>Dikarya</taxon>
        <taxon>Ascomycota</taxon>
        <taxon>Pezizomycotina</taxon>
        <taxon>Dothideomycetes</taxon>
        <taxon>Pleosporomycetidae</taxon>
        <taxon>Venturiales</taxon>
        <taxon>Venturiaceae</taxon>
        <taxon>Venturia</taxon>
    </lineage>
</organism>
<dbReference type="InterPro" id="IPR013897">
    <property type="entry name" value="Duc1"/>
</dbReference>
<name>A0A8H3UUR2_VENIN</name>
<feature type="compositionally biased region" description="Basic and acidic residues" evidence="1">
    <location>
        <begin position="315"/>
        <end position="329"/>
    </location>
</feature>
<gene>
    <name evidence="4" type="ORF">EG327_003224</name>
    <name evidence="3" type="ORF">EG328_002937</name>
</gene>
<evidence type="ECO:0000313" key="5">
    <source>
        <dbReference type="Proteomes" id="UP000447873"/>
    </source>
</evidence>
<protein>
    <recommendedName>
        <fullName evidence="2">Domain of unknown function at the cortex 1 domain-containing protein</fullName>
    </recommendedName>
</protein>
<evidence type="ECO:0000313" key="6">
    <source>
        <dbReference type="Proteomes" id="UP000490939"/>
    </source>
</evidence>
<dbReference type="PANTHER" id="PTHR34826">
    <property type="entry name" value="UPF0590 PROTEIN C409.17C"/>
    <property type="match status" value="1"/>
</dbReference>
<dbReference type="EMBL" id="WNWS01000185">
    <property type="protein sequence ID" value="KAE9975892.1"/>
    <property type="molecule type" value="Genomic_DNA"/>
</dbReference>
<keyword evidence="6" id="KW-1185">Reference proteome</keyword>
<feature type="compositionally biased region" description="Polar residues" evidence="1">
    <location>
        <begin position="330"/>
        <end position="343"/>
    </location>
</feature>
<evidence type="ECO:0000313" key="4">
    <source>
        <dbReference type="EMBL" id="KAE9988744.1"/>
    </source>
</evidence>
<evidence type="ECO:0000259" key="2">
    <source>
        <dbReference type="Pfam" id="PF08588"/>
    </source>
</evidence>
<feature type="domain" description="Domain of unknown function at the cortex 1" evidence="2">
    <location>
        <begin position="37"/>
        <end position="300"/>
    </location>
</feature>
<dbReference type="Pfam" id="PF08588">
    <property type="entry name" value="Duc1"/>
    <property type="match status" value="1"/>
</dbReference>
<sequence length="461" mass="51914">MVAHLKDKAVNAMMNTPDDSSGGSGSGPEGYGEKYILRVSAGPSYDLSTHQYVPVNSEAPTAFENDFMTTKLKVRIRGYNGLPRTSSSHSPYFDHPMHSKDQYSIGFSFVPKKDLDAVHATWGNDFDHPVRDRLPPGFNYALGIVKKFIDPAMEVDAYADEPWLWSPALDGFFKLRIGEKLSQEEQKDIPHPAESAPLEEGADGSGKQVREASGMPDDSEKRRKYFMNEENRAKFGVFEKDRLYHGDFFNPFIDFNKFALRLPGFSLKVMKYINDKTHVLRYVFKNRHSDDVYFVVNITLLFGDDVAPALQEEDERSRDASRELSREPSTDGTTISKQIAQDPQNRHQEIPFRQSQAKREEIITNSTSEDPPPPPQASPSASTPSPAQQNDTQFFQKALAHQRNLAQAVPGHPSSSPAFQYAPSHRHEPQMLSTQKITSMLNPEESAQSSEEEFYDAKTSQ</sequence>
<dbReference type="Proteomes" id="UP000490939">
    <property type="component" value="Unassembled WGS sequence"/>
</dbReference>
<evidence type="ECO:0000313" key="3">
    <source>
        <dbReference type="EMBL" id="KAE9975892.1"/>
    </source>
</evidence>